<dbReference type="EMBL" id="KZ293663">
    <property type="protein sequence ID" value="PBK91094.1"/>
    <property type="molecule type" value="Genomic_DNA"/>
</dbReference>
<evidence type="ECO:0000313" key="1">
    <source>
        <dbReference type="EMBL" id="PBK91094.1"/>
    </source>
</evidence>
<name>A0A2H3DBD4_ARMGA</name>
<organism evidence="1 2">
    <name type="scientific">Armillaria gallica</name>
    <name type="common">Bulbous honey fungus</name>
    <name type="synonym">Armillaria bulbosa</name>
    <dbReference type="NCBI Taxonomy" id="47427"/>
    <lineage>
        <taxon>Eukaryota</taxon>
        <taxon>Fungi</taxon>
        <taxon>Dikarya</taxon>
        <taxon>Basidiomycota</taxon>
        <taxon>Agaricomycotina</taxon>
        <taxon>Agaricomycetes</taxon>
        <taxon>Agaricomycetidae</taxon>
        <taxon>Agaricales</taxon>
        <taxon>Marasmiineae</taxon>
        <taxon>Physalacriaceae</taxon>
        <taxon>Armillaria</taxon>
    </lineage>
</organism>
<keyword evidence="2" id="KW-1185">Reference proteome</keyword>
<dbReference type="InParanoid" id="A0A2H3DBD4"/>
<reference evidence="2" key="1">
    <citation type="journal article" date="2017" name="Nat. Ecol. Evol.">
        <title>Genome expansion and lineage-specific genetic innovations in the forest pathogenic fungi Armillaria.</title>
        <authorList>
            <person name="Sipos G."/>
            <person name="Prasanna A.N."/>
            <person name="Walter M.C."/>
            <person name="O'Connor E."/>
            <person name="Balint B."/>
            <person name="Krizsan K."/>
            <person name="Kiss B."/>
            <person name="Hess J."/>
            <person name="Varga T."/>
            <person name="Slot J."/>
            <person name="Riley R."/>
            <person name="Boka B."/>
            <person name="Rigling D."/>
            <person name="Barry K."/>
            <person name="Lee J."/>
            <person name="Mihaltcheva S."/>
            <person name="LaButti K."/>
            <person name="Lipzen A."/>
            <person name="Waldron R."/>
            <person name="Moloney N.M."/>
            <person name="Sperisen C."/>
            <person name="Kredics L."/>
            <person name="Vagvoelgyi C."/>
            <person name="Patrignani A."/>
            <person name="Fitzpatrick D."/>
            <person name="Nagy I."/>
            <person name="Doyle S."/>
            <person name="Anderson J.B."/>
            <person name="Grigoriev I.V."/>
            <person name="Gueldener U."/>
            <person name="Muensterkoetter M."/>
            <person name="Nagy L.G."/>
        </authorList>
    </citation>
    <scope>NUCLEOTIDE SEQUENCE [LARGE SCALE GENOMIC DNA]</scope>
    <source>
        <strain evidence="2">Ar21-2</strain>
    </source>
</reference>
<proteinExistence type="predicted"/>
<gene>
    <name evidence="1" type="ORF">ARMGADRAFT_286984</name>
</gene>
<evidence type="ECO:0000313" key="2">
    <source>
        <dbReference type="Proteomes" id="UP000217790"/>
    </source>
</evidence>
<protein>
    <submittedName>
        <fullName evidence="1">Uncharacterized protein</fullName>
    </submittedName>
</protein>
<accession>A0A2H3DBD4</accession>
<dbReference type="AlphaFoldDB" id="A0A2H3DBD4"/>
<sequence length="143" mass="16715">MACYLRIAALLQTECRPCAIIVYLSACLNTCCASTHPQDSHRRLPFTPCVIPECYRRHHHHRRWSWSYPDLRPLRDQFLPLRFSRLLRGEPPIGQESRHYAEKAKWHLPYQPGPCDIISLSGTNAWPSPVFNEGSRFDNEEEK</sequence>
<dbReference type="Proteomes" id="UP000217790">
    <property type="component" value="Unassembled WGS sequence"/>
</dbReference>